<reference evidence="1 2" key="1">
    <citation type="submission" date="2019-08" db="EMBL/GenBank/DDBJ databases">
        <title>Whole genome of Aphis craccivora.</title>
        <authorList>
            <person name="Voronova N.V."/>
            <person name="Shulinski R.S."/>
            <person name="Bandarenka Y.V."/>
            <person name="Zhorov D.G."/>
            <person name="Warner D."/>
        </authorList>
    </citation>
    <scope>NUCLEOTIDE SEQUENCE [LARGE SCALE GENOMIC DNA]</scope>
    <source>
        <strain evidence="1">180601</strain>
        <tissue evidence="1">Whole Body</tissue>
    </source>
</reference>
<dbReference type="EMBL" id="VUJU01002393">
    <property type="protein sequence ID" value="KAF0761431.1"/>
    <property type="molecule type" value="Genomic_DNA"/>
</dbReference>
<name>A0A6G0YUJ4_APHCR</name>
<comment type="caution">
    <text evidence="1">The sequence shown here is derived from an EMBL/GenBank/DDBJ whole genome shotgun (WGS) entry which is preliminary data.</text>
</comment>
<protein>
    <submittedName>
        <fullName evidence="1">Transposable element P transposase</fullName>
    </submittedName>
</protein>
<dbReference type="Proteomes" id="UP000478052">
    <property type="component" value="Unassembled WGS sequence"/>
</dbReference>
<gene>
    <name evidence="1" type="ORF">FWK35_00007610</name>
</gene>
<keyword evidence="2" id="KW-1185">Reference proteome</keyword>
<proteinExistence type="predicted"/>
<organism evidence="1 2">
    <name type="scientific">Aphis craccivora</name>
    <name type="common">Cowpea aphid</name>
    <dbReference type="NCBI Taxonomy" id="307492"/>
    <lineage>
        <taxon>Eukaryota</taxon>
        <taxon>Metazoa</taxon>
        <taxon>Ecdysozoa</taxon>
        <taxon>Arthropoda</taxon>
        <taxon>Hexapoda</taxon>
        <taxon>Insecta</taxon>
        <taxon>Pterygota</taxon>
        <taxon>Neoptera</taxon>
        <taxon>Paraneoptera</taxon>
        <taxon>Hemiptera</taxon>
        <taxon>Sternorrhyncha</taxon>
        <taxon>Aphidomorpha</taxon>
        <taxon>Aphidoidea</taxon>
        <taxon>Aphididae</taxon>
        <taxon>Aphidini</taxon>
        <taxon>Aphis</taxon>
        <taxon>Aphis</taxon>
    </lineage>
</organism>
<accession>A0A6G0YUJ4</accession>
<dbReference type="AlphaFoldDB" id="A0A6G0YUJ4"/>
<sequence length="71" mass="8007">MNNLFDCLNQGLGTQSPLAECSTRINLMLRLQFIFIDKLINGKGKVTLPPCFNGFTQTINGVLRFLTMKKQ</sequence>
<evidence type="ECO:0000313" key="1">
    <source>
        <dbReference type="EMBL" id="KAF0761431.1"/>
    </source>
</evidence>
<evidence type="ECO:0000313" key="2">
    <source>
        <dbReference type="Proteomes" id="UP000478052"/>
    </source>
</evidence>